<keyword evidence="1" id="KW-0472">Membrane</keyword>
<feature type="transmembrane region" description="Helical" evidence="1">
    <location>
        <begin position="118"/>
        <end position="140"/>
    </location>
</feature>
<feature type="transmembrane region" description="Helical" evidence="1">
    <location>
        <begin position="72"/>
        <end position="97"/>
    </location>
</feature>
<name>A0A4Q7V5Z8_PSEST</name>
<dbReference type="RefSeq" id="WP_130292162.1">
    <property type="nucleotide sequence ID" value="NZ_SHKL01000001.1"/>
</dbReference>
<reference evidence="2 3" key="1">
    <citation type="submission" date="2019-02" db="EMBL/GenBank/DDBJ databases">
        <title>Sequencing the genomes of 1000 actinobacteria strains.</title>
        <authorList>
            <person name="Klenk H.-P."/>
        </authorList>
    </citation>
    <scope>NUCLEOTIDE SEQUENCE [LARGE SCALE GENOMIC DNA]</scope>
    <source>
        <strain evidence="2 3">DSM 45779</strain>
    </source>
</reference>
<organism evidence="2 3">
    <name type="scientific">Pseudonocardia sediminis</name>
    <dbReference type="NCBI Taxonomy" id="1397368"/>
    <lineage>
        <taxon>Bacteria</taxon>
        <taxon>Bacillati</taxon>
        <taxon>Actinomycetota</taxon>
        <taxon>Actinomycetes</taxon>
        <taxon>Pseudonocardiales</taxon>
        <taxon>Pseudonocardiaceae</taxon>
        <taxon>Pseudonocardia</taxon>
    </lineage>
</organism>
<evidence type="ECO:0000313" key="3">
    <source>
        <dbReference type="Proteomes" id="UP000291591"/>
    </source>
</evidence>
<feature type="transmembrane region" description="Helical" evidence="1">
    <location>
        <begin position="160"/>
        <end position="184"/>
    </location>
</feature>
<dbReference type="GO" id="GO:0005886">
    <property type="term" value="C:plasma membrane"/>
    <property type="evidence" value="ECO:0007669"/>
    <property type="project" value="UniProtKB-SubCell"/>
</dbReference>
<dbReference type="AlphaFoldDB" id="A0A4Q7V5Z8"/>
<evidence type="ECO:0000313" key="2">
    <source>
        <dbReference type="EMBL" id="RZT88109.1"/>
    </source>
</evidence>
<feature type="transmembrane region" description="Helical" evidence="1">
    <location>
        <begin position="38"/>
        <end position="66"/>
    </location>
</feature>
<proteinExistence type="predicted"/>
<dbReference type="EMBL" id="SHKL01000001">
    <property type="protein sequence ID" value="RZT88109.1"/>
    <property type="molecule type" value="Genomic_DNA"/>
</dbReference>
<keyword evidence="1" id="KW-1133">Transmembrane helix</keyword>
<protein>
    <submittedName>
        <fullName evidence="2">ABC-type transport system involved in multi-copper enzyme maturation permease subunit</fullName>
    </submittedName>
</protein>
<accession>A0A4Q7V5Z8</accession>
<keyword evidence="3" id="KW-1185">Reference proteome</keyword>
<gene>
    <name evidence="2" type="ORF">EV383_5046</name>
</gene>
<feature type="transmembrane region" description="Helical" evidence="1">
    <location>
        <begin position="267"/>
        <end position="288"/>
    </location>
</feature>
<dbReference type="GO" id="GO:0140359">
    <property type="term" value="F:ABC-type transporter activity"/>
    <property type="evidence" value="ECO:0007669"/>
    <property type="project" value="InterPro"/>
</dbReference>
<sequence length="294" mass="29537">MTTSDVPRAGLLATIGPASRWRAVLRSEVRKTTSVRMYWLLLIPIVVLALAMSLFGSLITLLVPAASDTSPVLLLAGLASTLSAVSIVGGAFGALTASGEYRHRTVTQAFLTGSRGQVLGSKVVVAAVVAAVYGLLMALLGPLLGGAVLGGQTLPTAGALISLGLVGMLVCALWGVIGVAIGTLVPNQAGAVALVVGYSLIGENVLAGVMRAGDDSDSVFARLTSFLPGNAGDIALYESPVTAANQGGDGTQILEFLAGVSSPPPGWVALLVLLAWTAAAVALAAVVGGRRDIT</sequence>
<feature type="transmembrane region" description="Helical" evidence="1">
    <location>
        <begin position="191"/>
        <end position="210"/>
    </location>
</feature>
<dbReference type="OrthoDB" id="5244396at2"/>
<evidence type="ECO:0000256" key="1">
    <source>
        <dbReference type="SAM" id="Phobius"/>
    </source>
</evidence>
<comment type="caution">
    <text evidence="2">The sequence shown here is derived from an EMBL/GenBank/DDBJ whole genome shotgun (WGS) entry which is preliminary data.</text>
</comment>
<keyword evidence="1" id="KW-0812">Transmembrane</keyword>
<dbReference type="Proteomes" id="UP000291591">
    <property type="component" value="Unassembled WGS sequence"/>
</dbReference>